<evidence type="ECO:0000256" key="3">
    <source>
        <dbReference type="SAM" id="MobiDB-lite"/>
    </source>
</evidence>
<dbReference type="OrthoDB" id="9759099at2"/>
<accession>A0A1N6U506</accession>
<dbReference type="AlphaFoldDB" id="A0A1N6U506"/>
<name>A0A1N6U506_9SPIO</name>
<dbReference type="InterPro" id="IPR008274">
    <property type="entry name" value="AldOxase/xan_DH_MoCoBD1"/>
</dbReference>
<dbReference type="InterPro" id="IPR000674">
    <property type="entry name" value="Ald_Oxase/Xan_DH_a/b"/>
</dbReference>
<dbReference type="InterPro" id="IPR046867">
    <property type="entry name" value="AldOxase/xan_DH_MoCoBD2"/>
</dbReference>
<dbReference type="RefSeq" id="WP_076489074.1">
    <property type="nucleotide sequence ID" value="NZ_FTMS01000011.1"/>
</dbReference>
<organism evidence="5 6">
    <name type="scientific">Alkalispirochaeta americana</name>
    <dbReference type="NCBI Taxonomy" id="159291"/>
    <lineage>
        <taxon>Bacteria</taxon>
        <taxon>Pseudomonadati</taxon>
        <taxon>Spirochaetota</taxon>
        <taxon>Spirochaetia</taxon>
        <taxon>Spirochaetales</taxon>
        <taxon>Spirochaetaceae</taxon>
        <taxon>Alkalispirochaeta</taxon>
    </lineage>
</organism>
<dbReference type="Pfam" id="PF01315">
    <property type="entry name" value="Ald_Xan_dh_C"/>
    <property type="match status" value="1"/>
</dbReference>
<gene>
    <name evidence="5" type="ORF">SAMN05920897_111106</name>
</gene>
<evidence type="ECO:0000259" key="4">
    <source>
        <dbReference type="SMART" id="SM01008"/>
    </source>
</evidence>
<proteinExistence type="predicted"/>
<feature type="region of interest" description="Disordered" evidence="3">
    <location>
        <begin position="1"/>
        <end position="29"/>
    </location>
</feature>
<dbReference type="Pfam" id="PF02738">
    <property type="entry name" value="MoCoBD_1"/>
    <property type="match status" value="1"/>
</dbReference>
<dbReference type="Proteomes" id="UP000186400">
    <property type="component" value="Unassembled WGS sequence"/>
</dbReference>
<evidence type="ECO:0000256" key="1">
    <source>
        <dbReference type="ARBA" id="ARBA00022505"/>
    </source>
</evidence>
<reference evidence="5 6" key="1">
    <citation type="submission" date="2017-01" db="EMBL/GenBank/DDBJ databases">
        <authorList>
            <person name="Mah S.A."/>
            <person name="Swanson W.J."/>
            <person name="Moy G.W."/>
            <person name="Vacquier V.D."/>
        </authorList>
    </citation>
    <scope>NUCLEOTIDE SEQUENCE [LARGE SCALE GENOMIC DNA]</scope>
    <source>
        <strain evidence="5 6">ASpG1</strain>
    </source>
</reference>
<evidence type="ECO:0000313" key="6">
    <source>
        <dbReference type="Proteomes" id="UP000186400"/>
    </source>
</evidence>
<dbReference type="Pfam" id="PF20256">
    <property type="entry name" value="MoCoBD_2"/>
    <property type="match status" value="1"/>
</dbReference>
<dbReference type="GO" id="GO:0016491">
    <property type="term" value="F:oxidoreductase activity"/>
    <property type="evidence" value="ECO:0007669"/>
    <property type="project" value="UniProtKB-KW"/>
</dbReference>
<dbReference type="Gene3D" id="3.90.1170.50">
    <property type="entry name" value="Aldehyde oxidase/xanthine dehydrogenase, a/b hammerhead"/>
    <property type="match status" value="1"/>
</dbReference>
<protein>
    <submittedName>
        <fullName evidence="5">Xanthine dehydrogenase, molybdenum binding subunit apoprotein</fullName>
    </submittedName>
</protein>
<dbReference type="EMBL" id="FTMS01000011">
    <property type="protein sequence ID" value="SIQ60581.1"/>
    <property type="molecule type" value="Genomic_DNA"/>
</dbReference>
<evidence type="ECO:0000313" key="5">
    <source>
        <dbReference type="EMBL" id="SIQ60581.1"/>
    </source>
</evidence>
<feature type="domain" description="Aldehyde oxidase/xanthine dehydrogenase a/b hammerhead" evidence="4">
    <location>
        <begin position="24"/>
        <end position="128"/>
    </location>
</feature>
<keyword evidence="6" id="KW-1185">Reference proteome</keyword>
<dbReference type="GO" id="GO:0005506">
    <property type="term" value="F:iron ion binding"/>
    <property type="evidence" value="ECO:0007669"/>
    <property type="project" value="InterPro"/>
</dbReference>
<feature type="compositionally biased region" description="Basic and acidic residues" evidence="3">
    <location>
        <begin position="15"/>
        <end position="29"/>
    </location>
</feature>
<dbReference type="SMART" id="SM01008">
    <property type="entry name" value="Ald_Xan_dh_C"/>
    <property type="match status" value="1"/>
</dbReference>
<dbReference type="InterPro" id="IPR037165">
    <property type="entry name" value="AldOxase/xan_DH_Mopterin-bd_sf"/>
</dbReference>
<dbReference type="STRING" id="159291.SAMN05920897_111106"/>
<dbReference type="SUPFAM" id="SSF56003">
    <property type="entry name" value="Molybdenum cofactor-binding domain"/>
    <property type="match status" value="1"/>
</dbReference>
<dbReference type="SUPFAM" id="SSF54665">
    <property type="entry name" value="CO dehydrogenase molybdoprotein N-domain-like"/>
    <property type="match status" value="1"/>
</dbReference>
<dbReference type="InterPro" id="IPR016208">
    <property type="entry name" value="Ald_Oxase/xanthine_DH-like"/>
</dbReference>
<keyword evidence="2" id="KW-0560">Oxidoreductase</keyword>
<dbReference type="PANTHER" id="PTHR11908">
    <property type="entry name" value="XANTHINE DEHYDROGENASE"/>
    <property type="match status" value="1"/>
</dbReference>
<dbReference type="InterPro" id="IPR036856">
    <property type="entry name" value="Ald_Oxase/Xan_DH_a/b_sf"/>
</dbReference>
<keyword evidence="1" id="KW-0500">Molybdenum</keyword>
<dbReference type="PANTHER" id="PTHR11908:SF132">
    <property type="entry name" value="ALDEHYDE OXIDASE 1-RELATED"/>
    <property type="match status" value="1"/>
</dbReference>
<sequence>MAKDSSKGFLGTPVPRRDARDKTTGRTRYTDDHCIPGMLYAAVVNSTSSHARISSIDTARARALPGVRGVFTGRDFPQRLGLYLGDKPALAVERVRYSGEPLAAVVADDEATARQAAALIRVTCEELPVVATLRQSLQPETVLLHPALDEYIHIPAIFPRPGTNIAHHSRIRKGDAAAVLAQAEVVVQGCFSFPPRDHLAMEPRVALARIQADGTVVIRTSTQSPYGVRGIMSRVFGIPPGKIVIEVAEVGGGFGGKAGIQLEPLAYLLSREMDGRPVRVMNSREQDMTASPGGPGLEATVKLGAREDGRLLAAEIEFLFDSGGYADYAVNVSRAAAYASTGPYAIPHVATDSYCVYTNHPFATAFRGFGHIELSFAVERALDLLAERLKMDPVELRRKNAVRQGDTTPAQDKLDANTGNLRECLDRVVRHIGWQCEVSPSPEQTLDRSGLNREMLKEHLVRARGVSCYWKAPAIPTFTDAGAMVTFNEDGSINVITGAVEMGQGIHTGLAQITAEALGMDLHMVHVVREVMTDRGPHDWTSAASRTLFMVGRAVLAAVEDAVGQIKRVASAPLRAPEEDLEVRGGRVFLRDDPSQGLPLAEVVLGYVYPNGNAIGGPVIGRGKYIARHLSHIDPETGAGRPGLEWTLGALGVEVEVDLRDGTFRVLKSVCSMDVGRVINPVIARGQVVGAMAMGIGYATRESFRFDQRERVINGTLRDYKALRFGEHPQYVVDFVETPQGDGPFGARGLGEQGIIGVPGAISSALSRAVGRQVDRLPLTPEYLWGLLKGSEADDTL</sequence>
<dbReference type="Gene3D" id="3.30.365.10">
    <property type="entry name" value="Aldehyde oxidase/xanthine dehydrogenase, molybdopterin binding domain"/>
    <property type="match status" value="4"/>
</dbReference>
<evidence type="ECO:0000256" key="2">
    <source>
        <dbReference type="ARBA" id="ARBA00023002"/>
    </source>
</evidence>